<feature type="region of interest" description="Disordered" evidence="1">
    <location>
        <begin position="378"/>
        <end position="434"/>
    </location>
</feature>
<dbReference type="GO" id="GO:0005737">
    <property type="term" value="C:cytoplasm"/>
    <property type="evidence" value="ECO:0007669"/>
    <property type="project" value="TreeGrafter"/>
</dbReference>
<dbReference type="PANTHER" id="PTHR45808">
    <property type="entry name" value="RHO GTPASE-ACTIVATING PROTEIN 68F"/>
    <property type="match status" value="1"/>
</dbReference>
<dbReference type="SUPFAM" id="SSF48350">
    <property type="entry name" value="GTPase activation domain, GAP"/>
    <property type="match status" value="1"/>
</dbReference>
<dbReference type="STRING" id="284590.Q6CUP2"/>
<dbReference type="HOGENOM" id="CLU_027718_0_0_1"/>
<keyword evidence="4" id="KW-1185">Reference proteome</keyword>
<dbReference type="InterPro" id="IPR001251">
    <property type="entry name" value="CRAL-TRIO_dom"/>
</dbReference>
<feature type="compositionally biased region" description="Polar residues" evidence="1">
    <location>
        <begin position="459"/>
        <end position="476"/>
    </location>
</feature>
<dbReference type="GO" id="GO:0005096">
    <property type="term" value="F:GTPase activator activity"/>
    <property type="evidence" value="ECO:0007669"/>
    <property type="project" value="TreeGrafter"/>
</dbReference>
<name>Q6CUP2_KLULA</name>
<dbReference type="Pfam" id="PF13716">
    <property type="entry name" value="CRAL_TRIO_2"/>
    <property type="match status" value="1"/>
</dbReference>
<dbReference type="Gene3D" id="3.40.525.10">
    <property type="entry name" value="CRAL-TRIO lipid binding domain"/>
    <property type="match status" value="1"/>
</dbReference>
<evidence type="ECO:0000259" key="2">
    <source>
        <dbReference type="PROSITE" id="PS50238"/>
    </source>
</evidence>
<dbReference type="PROSITE" id="PS50238">
    <property type="entry name" value="RHOGAP"/>
    <property type="match status" value="1"/>
</dbReference>
<dbReference type="InterPro" id="IPR000198">
    <property type="entry name" value="RhoGAP_dom"/>
</dbReference>
<dbReference type="InterPro" id="IPR008936">
    <property type="entry name" value="Rho_GTPase_activation_prot"/>
</dbReference>
<dbReference type="CDD" id="cd00159">
    <property type="entry name" value="RhoGAP"/>
    <property type="match status" value="1"/>
</dbReference>
<feature type="region of interest" description="Disordered" evidence="1">
    <location>
        <begin position="448"/>
        <end position="482"/>
    </location>
</feature>
<feature type="compositionally biased region" description="Polar residues" evidence="1">
    <location>
        <begin position="412"/>
        <end position="422"/>
    </location>
</feature>
<dbReference type="Pfam" id="PF00620">
    <property type="entry name" value="RhoGAP"/>
    <property type="match status" value="1"/>
</dbReference>
<accession>Q6CUP2</accession>
<dbReference type="OMA" id="KKISWVY"/>
<dbReference type="FunCoup" id="Q6CUP2">
    <property type="interactions" value="66"/>
</dbReference>
<dbReference type="Proteomes" id="UP000000598">
    <property type="component" value="Chromosome C"/>
</dbReference>
<dbReference type="EMBL" id="CR382123">
    <property type="protein sequence ID" value="CAH01198.1"/>
    <property type="molecule type" value="Genomic_DNA"/>
</dbReference>
<reference evidence="3 4" key="1">
    <citation type="journal article" date="2004" name="Nature">
        <title>Genome evolution in yeasts.</title>
        <authorList>
            <consortium name="Genolevures"/>
            <person name="Dujon B."/>
            <person name="Sherman D."/>
            <person name="Fischer G."/>
            <person name="Durrens P."/>
            <person name="Casaregola S."/>
            <person name="Lafontaine I."/>
            <person name="de Montigny J."/>
            <person name="Marck C."/>
            <person name="Neuveglise C."/>
            <person name="Talla E."/>
            <person name="Goffard N."/>
            <person name="Frangeul L."/>
            <person name="Aigle M."/>
            <person name="Anthouard V."/>
            <person name="Babour A."/>
            <person name="Barbe V."/>
            <person name="Barnay S."/>
            <person name="Blanchin S."/>
            <person name="Beckerich J.M."/>
            <person name="Beyne E."/>
            <person name="Bleykasten C."/>
            <person name="Boisrame A."/>
            <person name="Boyer J."/>
            <person name="Cattolico L."/>
            <person name="Confanioleri F."/>
            <person name="de Daruvar A."/>
            <person name="Despons L."/>
            <person name="Fabre E."/>
            <person name="Fairhead C."/>
            <person name="Ferry-Dumazet H."/>
            <person name="Groppi A."/>
            <person name="Hantraye F."/>
            <person name="Hennequin C."/>
            <person name="Jauniaux N."/>
            <person name="Joyet P."/>
            <person name="Kachouri R."/>
            <person name="Kerrest A."/>
            <person name="Koszul R."/>
            <person name="Lemaire M."/>
            <person name="Lesur I."/>
            <person name="Ma L."/>
            <person name="Muller H."/>
            <person name="Nicaud J.M."/>
            <person name="Nikolski M."/>
            <person name="Oztas S."/>
            <person name="Ozier-Kalogeropoulos O."/>
            <person name="Pellenz S."/>
            <person name="Potier S."/>
            <person name="Richard G.F."/>
            <person name="Straub M.L."/>
            <person name="Suleau A."/>
            <person name="Swennene D."/>
            <person name="Tekaia F."/>
            <person name="Wesolowski-Louvel M."/>
            <person name="Westhof E."/>
            <person name="Wirth B."/>
            <person name="Zeniou-Meyer M."/>
            <person name="Zivanovic I."/>
            <person name="Bolotin-Fukuhara M."/>
            <person name="Thierry A."/>
            <person name="Bouchier C."/>
            <person name="Caudron B."/>
            <person name="Scarpelli C."/>
            <person name="Gaillardin C."/>
            <person name="Weissenbach J."/>
            <person name="Wincker P."/>
            <person name="Souciet J.L."/>
        </authorList>
    </citation>
    <scope>NUCLEOTIDE SEQUENCE [LARGE SCALE GENOMIC DNA]</scope>
    <source>
        <strain evidence="4">ATCC 8585 / CBS 2359 / DSM 70799 / NBRC 1267 / NRRL Y-1140 / WM37</strain>
    </source>
</reference>
<evidence type="ECO:0000313" key="3">
    <source>
        <dbReference type="EMBL" id="CAH01198.1"/>
    </source>
</evidence>
<proteinExistence type="predicted"/>
<dbReference type="InterPro" id="IPR036865">
    <property type="entry name" value="CRAL-TRIO_dom_sf"/>
</dbReference>
<evidence type="ECO:0000313" key="4">
    <source>
        <dbReference type="Proteomes" id="UP000000598"/>
    </source>
</evidence>
<dbReference type="InParanoid" id="Q6CUP2"/>
<protein>
    <submittedName>
        <fullName evidence="3">KLLA0C03388p</fullName>
    </submittedName>
</protein>
<gene>
    <name evidence="3" type="ORF">KLLA0_C03388g</name>
</gene>
<dbReference type="PANTHER" id="PTHR45808:SF2">
    <property type="entry name" value="RHO GTPASE-ACTIVATING PROTEIN 68F"/>
    <property type="match status" value="1"/>
</dbReference>
<dbReference type="PaxDb" id="284590-Q6CUP2"/>
<organism evidence="3 4">
    <name type="scientific">Kluyveromyces lactis (strain ATCC 8585 / CBS 2359 / DSM 70799 / NBRC 1267 / NRRL Y-1140 / WM37)</name>
    <name type="common">Yeast</name>
    <name type="synonym">Candida sphaerica</name>
    <dbReference type="NCBI Taxonomy" id="284590"/>
    <lineage>
        <taxon>Eukaryota</taxon>
        <taxon>Fungi</taxon>
        <taxon>Dikarya</taxon>
        <taxon>Ascomycota</taxon>
        <taxon>Saccharomycotina</taxon>
        <taxon>Saccharomycetes</taxon>
        <taxon>Saccharomycetales</taxon>
        <taxon>Saccharomycetaceae</taxon>
        <taxon>Kluyveromyces</taxon>
    </lineage>
</organism>
<dbReference type="KEGG" id="kla:KLLA0_C03388g"/>
<evidence type="ECO:0000256" key="1">
    <source>
        <dbReference type="SAM" id="MobiDB-lite"/>
    </source>
</evidence>
<feature type="domain" description="Rho-GAP" evidence="2">
    <location>
        <begin position="173"/>
        <end position="358"/>
    </location>
</feature>
<sequence>MDPINVNVNSIFYKSYSVDPESEYPIYVFDSTYLPSFNVVDDKQVYELLIDGLMDKVLTKLPAEPFSLVVFSSGFTTNDISWVYGIKLYSKVPKNVRSLIQKTIVVHESFFVKTVFQVLKNAMRIKDLSNKDSNTDTVIHVPSLTALANHLDITLLRISLNVYLYDYQFNEKITIPDQYTVNPGSIANRQYRQLIFDRIFKRLKVEGPKSELVFQKPGSYKKINILLDVIERNHYVDLSQWDIYSLGSVFLNFLKNKSKPLIPLDLIPLPVTDDLEYTKTTFKSITEYNGYYDLVRAVFPLFIDFLDNSDETKHNLKTLSKSLTPTLCKEKVSMKSSDKLSIGTRFIRNLLSQFYLVIDELDSKNAPALPARIISSTTITPPELPKPRKASPTRYTITSPTPPETTPAVRPRSSSVKHTPPSTELGVSASSSNVLQEPNALPVINLTEVPTLEPPSPFINDSRNDSTNSFDSNGSMQRDRLRSPTRHLGKDIITDADTNGVDEIVGLTDLLDQLTIEKNAKIQSFDKEMKKKKMIQQKSTNATRFSNEGYADISKGSKVSKLAALYEERLQGLQAISDLK</sequence>
<dbReference type="SMART" id="SM00324">
    <property type="entry name" value="RhoGAP"/>
    <property type="match status" value="1"/>
</dbReference>
<dbReference type="GO" id="GO:0007264">
    <property type="term" value="P:small GTPase-mediated signal transduction"/>
    <property type="evidence" value="ECO:0007669"/>
    <property type="project" value="TreeGrafter"/>
</dbReference>
<dbReference type="Gene3D" id="1.10.555.10">
    <property type="entry name" value="Rho GTPase activation protein"/>
    <property type="match status" value="1"/>
</dbReference>
<dbReference type="AlphaFoldDB" id="Q6CUP2"/>
<dbReference type="eggNOG" id="KOG4406">
    <property type="taxonomic scope" value="Eukaryota"/>
</dbReference>